<dbReference type="InterPro" id="IPR025110">
    <property type="entry name" value="AMP-bd_C"/>
</dbReference>
<dbReference type="Pfam" id="PF00501">
    <property type="entry name" value="AMP-binding"/>
    <property type="match status" value="1"/>
</dbReference>
<dbReference type="RefSeq" id="XP_023159563.1">
    <property type="nucleotide sequence ID" value="XM_023303795.2"/>
</dbReference>
<dbReference type="GO" id="GO:0005524">
    <property type="term" value="F:ATP binding"/>
    <property type="evidence" value="ECO:0007669"/>
    <property type="project" value="UniProtKB-KW"/>
</dbReference>
<keyword evidence="8" id="KW-0503">Monooxygenase</keyword>
<evidence type="ECO:0000256" key="5">
    <source>
        <dbReference type="ARBA" id="ARBA00022741"/>
    </source>
</evidence>
<dbReference type="OMA" id="IPINPIY"/>
<dbReference type="OrthoDB" id="10253869at2759"/>
<gene>
    <name evidence="16" type="primary">LOC111591889</name>
</gene>
<dbReference type="Pfam" id="PF13193">
    <property type="entry name" value="AMP-binding_C"/>
    <property type="match status" value="1"/>
</dbReference>
<evidence type="ECO:0000256" key="4">
    <source>
        <dbReference type="ARBA" id="ARBA00019043"/>
    </source>
</evidence>
<dbReference type="KEGG" id="dhe:111591889"/>
<keyword evidence="15" id="KW-1185">Reference proteome</keyword>
<dbReference type="GO" id="GO:0046949">
    <property type="term" value="P:fatty-acyl-CoA biosynthetic process"/>
    <property type="evidence" value="ECO:0007669"/>
    <property type="project" value="TreeGrafter"/>
</dbReference>
<dbReference type="InterPro" id="IPR042099">
    <property type="entry name" value="ANL_N_sf"/>
</dbReference>
<keyword evidence="16" id="KW-0436">Ligase</keyword>
<keyword evidence="6" id="KW-0067">ATP-binding</keyword>
<evidence type="ECO:0000259" key="13">
    <source>
        <dbReference type="Pfam" id="PF00501"/>
    </source>
</evidence>
<keyword evidence="7" id="KW-0560">Oxidoreductase</keyword>
<reference evidence="16" key="1">
    <citation type="submission" date="2025-08" db="UniProtKB">
        <authorList>
            <consortium name="RefSeq"/>
        </authorList>
    </citation>
    <scope>IDENTIFICATION</scope>
    <source>
        <strain evidence="16">15085-1641.00</strain>
        <tissue evidence="16">Whole body</tissue>
    </source>
</reference>
<proteinExistence type="inferred from homology"/>
<evidence type="ECO:0000256" key="7">
    <source>
        <dbReference type="ARBA" id="ARBA00023002"/>
    </source>
</evidence>
<dbReference type="Gene3D" id="3.40.50.12780">
    <property type="entry name" value="N-terminal domain of ligase-like"/>
    <property type="match status" value="1"/>
</dbReference>
<keyword evidence="9" id="KW-0576">Peroxisome</keyword>
<feature type="domain" description="AMP-binding enzyme C-terminal" evidence="14">
    <location>
        <begin position="505"/>
        <end position="581"/>
    </location>
</feature>
<dbReference type="InterPro" id="IPR020845">
    <property type="entry name" value="AMP-binding_CS"/>
</dbReference>
<comment type="similarity">
    <text evidence="2">Belongs to the ATP-dependent AMP-binding enzyme family.</text>
</comment>
<evidence type="ECO:0000256" key="1">
    <source>
        <dbReference type="ARBA" id="ARBA00004275"/>
    </source>
</evidence>
<dbReference type="Proteomes" id="UP000504633">
    <property type="component" value="Unplaced"/>
</dbReference>
<dbReference type="PANTHER" id="PTHR24096">
    <property type="entry name" value="LONG-CHAIN-FATTY-ACID--COA LIGASE"/>
    <property type="match status" value="1"/>
</dbReference>
<dbReference type="InterPro" id="IPR045851">
    <property type="entry name" value="AMP-bd_C_sf"/>
</dbReference>
<dbReference type="GO" id="GO:0008218">
    <property type="term" value="P:bioluminescence"/>
    <property type="evidence" value="ECO:0007669"/>
    <property type="project" value="UniProtKB-KW"/>
</dbReference>
<evidence type="ECO:0000259" key="14">
    <source>
        <dbReference type="Pfam" id="PF13193"/>
    </source>
</evidence>
<dbReference type="EC" id="1.13.12.7" evidence="3"/>
<keyword evidence="11" id="KW-0599">Photoprotein</keyword>
<dbReference type="FunFam" id="3.40.50.12780:FF:000003">
    <property type="entry name" value="Long-chain-fatty-acid--CoA ligase FadD"/>
    <property type="match status" value="1"/>
</dbReference>
<evidence type="ECO:0000256" key="6">
    <source>
        <dbReference type="ARBA" id="ARBA00022840"/>
    </source>
</evidence>
<dbReference type="Gene3D" id="3.30.300.30">
    <property type="match status" value="1"/>
</dbReference>
<name>A0A6J1KZW5_DROHY</name>
<dbReference type="CDD" id="cd05911">
    <property type="entry name" value="Firefly_Luc_like"/>
    <property type="match status" value="1"/>
</dbReference>
<evidence type="ECO:0000313" key="16">
    <source>
        <dbReference type="RefSeq" id="XP_023159563.1"/>
    </source>
</evidence>
<evidence type="ECO:0000256" key="3">
    <source>
        <dbReference type="ARBA" id="ARBA00012532"/>
    </source>
</evidence>
<evidence type="ECO:0000256" key="11">
    <source>
        <dbReference type="ARBA" id="ARBA00023262"/>
    </source>
</evidence>
<evidence type="ECO:0000256" key="8">
    <source>
        <dbReference type="ARBA" id="ARBA00023033"/>
    </source>
</evidence>
<dbReference type="GO" id="GO:0004467">
    <property type="term" value="F:long-chain fatty acid-CoA ligase activity"/>
    <property type="evidence" value="ECO:0007669"/>
    <property type="project" value="TreeGrafter"/>
</dbReference>
<evidence type="ECO:0000256" key="10">
    <source>
        <dbReference type="ARBA" id="ARBA00023223"/>
    </source>
</evidence>
<dbReference type="AlphaFoldDB" id="A0A6J1KZW5"/>
<evidence type="ECO:0000256" key="12">
    <source>
        <dbReference type="ARBA" id="ARBA00048497"/>
    </source>
</evidence>
<dbReference type="SUPFAM" id="SSF56801">
    <property type="entry name" value="Acetyl-CoA synthetase-like"/>
    <property type="match status" value="1"/>
</dbReference>
<comment type="subcellular location">
    <subcellularLocation>
        <location evidence="1">Peroxisome</location>
    </subcellularLocation>
</comment>
<organism evidence="15 16">
    <name type="scientific">Drosophila hydei</name>
    <name type="common">Fruit fly</name>
    <dbReference type="NCBI Taxonomy" id="7224"/>
    <lineage>
        <taxon>Eukaryota</taxon>
        <taxon>Metazoa</taxon>
        <taxon>Ecdysozoa</taxon>
        <taxon>Arthropoda</taxon>
        <taxon>Hexapoda</taxon>
        <taxon>Insecta</taxon>
        <taxon>Pterygota</taxon>
        <taxon>Neoptera</taxon>
        <taxon>Endopterygota</taxon>
        <taxon>Diptera</taxon>
        <taxon>Brachycera</taxon>
        <taxon>Muscomorpha</taxon>
        <taxon>Ephydroidea</taxon>
        <taxon>Drosophilidae</taxon>
        <taxon>Drosophila</taxon>
    </lineage>
</organism>
<accession>A0A6J1KZW5</accession>
<protein>
    <recommendedName>
        <fullName evidence="4">Luciferin 4-monooxygenase</fullName>
        <ecNumber evidence="3">1.13.12.7</ecNumber>
    </recommendedName>
</protein>
<evidence type="ECO:0000256" key="2">
    <source>
        <dbReference type="ARBA" id="ARBA00006432"/>
    </source>
</evidence>
<keyword evidence="10" id="KW-0455">Luminescence</keyword>
<feature type="domain" description="AMP-dependent synthetase/ligase" evidence="13">
    <location>
        <begin position="82"/>
        <end position="454"/>
    </location>
</feature>
<dbReference type="PROSITE" id="PS00455">
    <property type="entry name" value="AMP_BINDING"/>
    <property type="match status" value="1"/>
</dbReference>
<evidence type="ECO:0000256" key="9">
    <source>
        <dbReference type="ARBA" id="ARBA00023140"/>
    </source>
</evidence>
<dbReference type="GeneID" id="111591889"/>
<dbReference type="InterPro" id="IPR000873">
    <property type="entry name" value="AMP-dep_synth/lig_dom"/>
</dbReference>
<dbReference type="FunFam" id="3.30.300.30:FF:000007">
    <property type="entry name" value="4-coumarate--CoA ligase 2"/>
    <property type="match status" value="1"/>
</dbReference>
<sequence length="593" mass="65480">MKMYPVAAQMLRLRNAANACARTITTNRRQRNTASVERAQSISERDKALHYNAEDGYYKTSPYDPIKVQNVPLHEYVWRDFKKWENSTAAVCVITDRQYTYAQLRDASAAFAVRLQTKFKLFKPDILAICLPNMPEYPIAALGAIEAGLTVTTINPIYTPDEIARQLTFSNAKFLVGSVQGYGTLREACQLAGKPMPIAVVRSTEGESLPAGAIDFFELISTENVRYDELRAPKDASPDDMVFLPFSSGTTGLPKGVVLSHNNISSNCEQIQDALPIDSLQFQDTLPAVLPFFHIYGLTVVMLSKLGQGARLATLPAFKPDDFIKALDTYKGSILNLVPPIALFMINHPKLTNDLASALRVVMSGAAPIGQHDIERFLQKFPNTRFMQGYGMTEASPVILMTPEGNTRYASTGLLPGSTEAKIVPLEGSDTKGVGARITGELCVRGPQVMSGYLNNAEANEVTFFPGKWLRTGDVAFYDEDGFFYITDRMKELIKVKGFQVPPAELEAVLRDHPKILEASVFGIPHELNGEAPRAIVVLRQNETATAEEIAAYVAERVAHYKKLEGGVIFVEEVPKSPTGKILRRVVKEKYSD</sequence>
<dbReference type="PANTHER" id="PTHR24096:SF422">
    <property type="entry name" value="BCDNA.GH02901"/>
    <property type="match status" value="1"/>
</dbReference>
<dbReference type="CTD" id="32426"/>
<dbReference type="GO" id="GO:0005777">
    <property type="term" value="C:peroxisome"/>
    <property type="evidence" value="ECO:0007669"/>
    <property type="project" value="UniProtKB-SubCell"/>
</dbReference>
<comment type="catalytic activity">
    <reaction evidence="12">
        <text>firefly D-luciferin + ATP + O2 = firefly oxyluciferin + hnu + AMP + CO2 + diphosphate</text>
        <dbReference type="Rhea" id="RHEA:10732"/>
        <dbReference type="ChEBI" id="CHEBI:15379"/>
        <dbReference type="ChEBI" id="CHEBI:16526"/>
        <dbReference type="ChEBI" id="CHEBI:16792"/>
        <dbReference type="ChEBI" id="CHEBI:30212"/>
        <dbReference type="ChEBI" id="CHEBI:30616"/>
        <dbReference type="ChEBI" id="CHEBI:33019"/>
        <dbReference type="ChEBI" id="CHEBI:58038"/>
        <dbReference type="ChEBI" id="CHEBI:456215"/>
        <dbReference type="EC" id="1.13.12.7"/>
    </reaction>
</comment>
<dbReference type="GO" id="GO:0004497">
    <property type="term" value="F:monooxygenase activity"/>
    <property type="evidence" value="ECO:0007669"/>
    <property type="project" value="UniProtKB-KW"/>
</dbReference>
<keyword evidence="5" id="KW-0547">Nucleotide-binding</keyword>
<evidence type="ECO:0000313" key="15">
    <source>
        <dbReference type="Proteomes" id="UP000504633"/>
    </source>
</evidence>